<gene>
    <name evidence="1" type="ORF">GLOTRDRAFT_121563</name>
</gene>
<dbReference type="GeneID" id="19300758"/>
<dbReference type="Proteomes" id="UP000030669">
    <property type="component" value="Unassembled WGS sequence"/>
</dbReference>
<dbReference type="AlphaFoldDB" id="S7RRB2"/>
<evidence type="ECO:0000313" key="1">
    <source>
        <dbReference type="EMBL" id="EPQ55469.1"/>
    </source>
</evidence>
<sequence>MTLTNDDKQARLTEELQLIQLMPPYIGIFPSGIDNTESSNKKINLLDDIAMAIATAVHNRVGVVMEERNDAVHFTLAVNGSPSSDDREAAERFFKALLQQEGDFALHMLDIMRSYAMPRITSLAGQVAESIGQFLRADLIRCVANDDSARHDEEIPGFKFLADKLPELRGTSVLEALSFLFKRLQERAAAVHRSASDPAFPAHDASLVNGVLFLAYQLAKAPIFGRILVDRNTRPPSVHFVGRCRYTIAMLGRYWGCLERLRTLVKLTRRNITYEWCPDDVEGIVNDQPIAMRRSALQVIKAVSDWGRRTVMSVSDSAFNRLCLQYKDTVTVSTHPAIRLILKAGTNAESGQSRLVGCSGGVCWTCSEWIALYNSTVHQDNQWRIGPSLLEVDTTFALTHRYPFEEDVYESAKDFKAMTLHNWLDPNPRDY</sequence>
<keyword evidence="2" id="KW-1185">Reference proteome</keyword>
<name>S7RRB2_GLOTA</name>
<dbReference type="RefSeq" id="XP_007866581.1">
    <property type="nucleotide sequence ID" value="XM_007868390.1"/>
</dbReference>
<dbReference type="KEGG" id="gtr:GLOTRDRAFT_121563"/>
<proteinExistence type="predicted"/>
<dbReference type="EMBL" id="KB469302">
    <property type="protein sequence ID" value="EPQ55469.1"/>
    <property type="molecule type" value="Genomic_DNA"/>
</dbReference>
<dbReference type="HOGENOM" id="CLU_032573_0_0_1"/>
<reference evidence="1 2" key="1">
    <citation type="journal article" date="2012" name="Science">
        <title>The Paleozoic origin of enzymatic lignin decomposition reconstructed from 31 fungal genomes.</title>
        <authorList>
            <person name="Floudas D."/>
            <person name="Binder M."/>
            <person name="Riley R."/>
            <person name="Barry K."/>
            <person name="Blanchette R.A."/>
            <person name="Henrissat B."/>
            <person name="Martinez A.T."/>
            <person name="Otillar R."/>
            <person name="Spatafora J.W."/>
            <person name="Yadav J.S."/>
            <person name="Aerts A."/>
            <person name="Benoit I."/>
            <person name="Boyd A."/>
            <person name="Carlson A."/>
            <person name="Copeland A."/>
            <person name="Coutinho P.M."/>
            <person name="de Vries R.P."/>
            <person name="Ferreira P."/>
            <person name="Findley K."/>
            <person name="Foster B."/>
            <person name="Gaskell J."/>
            <person name="Glotzer D."/>
            <person name="Gorecki P."/>
            <person name="Heitman J."/>
            <person name="Hesse C."/>
            <person name="Hori C."/>
            <person name="Igarashi K."/>
            <person name="Jurgens J.A."/>
            <person name="Kallen N."/>
            <person name="Kersten P."/>
            <person name="Kohler A."/>
            <person name="Kuees U."/>
            <person name="Kumar T.K.A."/>
            <person name="Kuo A."/>
            <person name="LaButti K."/>
            <person name="Larrondo L.F."/>
            <person name="Lindquist E."/>
            <person name="Ling A."/>
            <person name="Lombard V."/>
            <person name="Lucas S."/>
            <person name="Lundell T."/>
            <person name="Martin R."/>
            <person name="McLaughlin D.J."/>
            <person name="Morgenstern I."/>
            <person name="Morin E."/>
            <person name="Murat C."/>
            <person name="Nagy L.G."/>
            <person name="Nolan M."/>
            <person name="Ohm R.A."/>
            <person name="Patyshakuliyeva A."/>
            <person name="Rokas A."/>
            <person name="Ruiz-Duenas F.J."/>
            <person name="Sabat G."/>
            <person name="Salamov A."/>
            <person name="Samejima M."/>
            <person name="Schmutz J."/>
            <person name="Slot J.C."/>
            <person name="St John F."/>
            <person name="Stenlid J."/>
            <person name="Sun H."/>
            <person name="Sun S."/>
            <person name="Syed K."/>
            <person name="Tsang A."/>
            <person name="Wiebenga A."/>
            <person name="Young D."/>
            <person name="Pisabarro A."/>
            <person name="Eastwood D.C."/>
            <person name="Martin F."/>
            <person name="Cullen D."/>
            <person name="Grigoriev I.V."/>
            <person name="Hibbett D.S."/>
        </authorList>
    </citation>
    <scope>NUCLEOTIDE SEQUENCE [LARGE SCALE GENOMIC DNA]</scope>
    <source>
        <strain evidence="1 2">ATCC 11539</strain>
    </source>
</reference>
<evidence type="ECO:0000313" key="2">
    <source>
        <dbReference type="Proteomes" id="UP000030669"/>
    </source>
</evidence>
<organism evidence="1 2">
    <name type="scientific">Gloeophyllum trabeum (strain ATCC 11539 / FP-39264 / Madison 617)</name>
    <name type="common">Brown rot fungus</name>
    <dbReference type="NCBI Taxonomy" id="670483"/>
    <lineage>
        <taxon>Eukaryota</taxon>
        <taxon>Fungi</taxon>
        <taxon>Dikarya</taxon>
        <taxon>Basidiomycota</taxon>
        <taxon>Agaricomycotina</taxon>
        <taxon>Agaricomycetes</taxon>
        <taxon>Gloeophyllales</taxon>
        <taxon>Gloeophyllaceae</taxon>
        <taxon>Gloeophyllum</taxon>
    </lineage>
</organism>
<protein>
    <submittedName>
        <fullName evidence="1">Uncharacterized protein</fullName>
    </submittedName>
</protein>
<accession>S7RRB2</accession>